<keyword evidence="3" id="KW-1185">Reference proteome</keyword>
<gene>
    <name evidence="2" type="ORF">Amon01_000691500</name>
</gene>
<feature type="compositionally biased region" description="Basic and acidic residues" evidence="1">
    <location>
        <begin position="469"/>
        <end position="483"/>
    </location>
</feature>
<feature type="compositionally biased region" description="Polar residues" evidence="1">
    <location>
        <begin position="494"/>
        <end position="505"/>
    </location>
</feature>
<evidence type="ECO:0000256" key="1">
    <source>
        <dbReference type="SAM" id="MobiDB-lite"/>
    </source>
</evidence>
<feature type="compositionally biased region" description="Basic and acidic residues" evidence="1">
    <location>
        <begin position="444"/>
        <end position="455"/>
    </location>
</feature>
<dbReference type="SMART" id="SM00384">
    <property type="entry name" value="AT_hook"/>
    <property type="match status" value="3"/>
</dbReference>
<feature type="compositionally biased region" description="Low complexity" evidence="1">
    <location>
        <begin position="21"/>
        <end position="30"/>
    </location>
</feature>
<reference evidence="2" key="1">
    <citation type="submission" date="2023-04" db="EMBL/GenBank/DDBJ databases">
        <title>Ambrosiozyma monospora NBRC 1965.</title>
        <authorList>
            <person name="Ichikawa N."/>
            <person name="Sato H."/>
            <person name="Tonouchi N."/>
        </authorList>
    </citation>
    <scope>NUCLEOTIDE SEQUENCE</scope>
    <source>
        <strain evidence="2">NBRC 1965</strain>
    </source>
</reference>
<proteinExistence type="predicted"/>
<sequence>MIKSNQTVLDEDFEEFHESNAEAAEGAEGEVSIIETSAKEHSSVTSVVESPKKRMGRPSRSSVRPPVAKKKKIRRYVLHPTYTANGKRRGRPPKEAEYIVLDDEKELEEIKSDTHNSTPKKNIGRLRKNPMASGPENETGSEIGNVESQLHEEDITTANENSISNSTPEFSELTIIQTDPSVPQPKKKRGRPPKPDPQKLKGSPRKRGRPRKDPNDVTTPITPKKKKAKTGADVSSRRASKSISTSNSPSFLESMVVDSADGKDVSQVNDDVDVVTATATAALAVAVAAGSEVGIAAIASDIQDRDVEAHEPDVKNEAETSLNNLADPDMKSESDDDLSNCGNDNVKTEAGDDLSNWGDNDIEDEENEDDENDAQAPTDTRDDVESETENHDDDVQSGDEIENDVHEKEEGETQVEPVQSHGNSKVDANIIKNGNEAEIPSFGDSKEAKVEKTMESDTSETQHSVNSIDKSEKKSSETVRGGDEPATVEKSADNDTTSIAPSSVETADKSTVESMKSEMKS</sequence>
<dbReference type="InterPro" id="IPR017956">
    <property type="entry name" value="AT_hook_DNA-bd_motif"/>
</dbReference>
<comment type="caution">
    <text evidence="2">The sequence shown here is derived from an EMBL/GenBank/DDBJ whole genome shotgun (WGS) entry which is preliminary data.</text>
</comment>
<feature type="region of interest" description="Disordered" evidence="1">
    <location>
        <begin position="102"/>
        <end position="252"/>
    </location>
</feature>
<dbReference type="EMBL" id="BSXU01004711">
    <property type="protein sequence ID" value="GMG46863.1"/>
    <property type="molecule type" value="Genomic_DNA"/>
</dbReference>
<name>A0A9W6Z561_AMBMO</name>
<feature type="compositionally biased region" description="Polar residues" evidence="1">
    <location>
        <begin position="136"/>
        <end position="148"/>
    </location>
</feature>
<evidence type="ECO:0000313" key="3">
    <source>
        <dbReference type="Proteomes" id="UP001165063"/>
    </source>
</evidence>
<dbReference type="GO" id="GO:0003677">
    <property type="term" value="F:DNA binding"/>
    <property type="evidence" value="ECO:0007669"/>
    <property type="project" value="InterPro"/>
</dbReference>
<protein>
    <submittedName>
        <fullName evidence="2">Unnamed protein product</fullName>
    </submittedName>
</protein>
<feature type="region of interest" description="Disordered" evidence="1">
    <location>
        <begin position="1"/>
        <end position="70"/>
    </location>
</feature>
<feature type="compositionally biased region" description="Polar residues" evidence="1">
    <location>
        <begin position="459"/>
        <end position="468"/>
    </location>
</feature>
<feature type="compositionally biased region" description="Acidic residues" evidence="1">
    <location>
        <begin position="382"/>
        <end position="402"/>
    </location>
</feature>
<feature type="compositionally biased region" description="Basic and acidic residues" evidence="1">
    <location>
        <begin position="506"/>
        <end position="521"/>
    </location>
</feature>
<feature type="compositionally biased region" description="Polar residues" evidence="1">
    <location>
        <begin position="156"/>
        <end position="181"/>
    </location>
</feature>
<dbReference type="PRINTS" id="PR00929">
    <property type="entry name" value="ATHOOK"/>
</dbReference>
<dbReference type="AlphaFoldDB" id="A0A9W6Z561"/>
<feature type="compositionally biased region" description="Basic and acidic residues" evidence="1">
    <location>
        <begin position="302"/>
        <end position="318"/>
    </location>
</feature>
<accession>A0A9W6Z561</accession>
<feature type="region of interest" description="Disordered" evidence="1">
    <location>
        <begin position="302"/>
        <end position="521"/>
    </location>
</feature>
<dbReference type="Proteomes" id="UP001165063">
    <property type="component" value="Unassembled WGS sequence"/>
</dbReference>
<evidence type="ECO:0000313" key="2">
    <source>
        <dbReference type="EMBL" id="GMG46863.1"/>
    </source>
</evidence>
<organism evidence="2 3">
    <name type="scientific">Ambrosiozyma monospora</name>
    <name type="common">Yeast</name>
    <name type="synonym">Endomycopsis monosporus</name>
    <dbReference type="NCBI Taxonomy" id="43982"/>
    <lineage>
        <taxon>Eukaryota</taxon>
        <taxon>Fungi</taxon>
        <taxon>Dikarya</taxon>
        <taxon>Ascomycota</taxon>
        <taxon>Saccharomycotina</taxon>
        <taxon>Pichiomycetes</taxon>
        <taxon>Pichiales</taxon>
        <taxon>Pichiaceae</taxon>
        <taxon>Ambrosiozyma</taxon>
    </lineage>
</organism>
<feature type="compositionally biased region" description="Acidic residues" evidence="1">
    <location>
        <begin position="360"/>
        <end position="373"/>
    </location>
</feature>